<dbReference type="EMBL" id="JAVFWL010000005">
    <property type="protein sequence ID" value="KAK6753496.1"/>
    <property type="molecule type" value="Genomic_DNA"/>
</dbReference>
<dbReference type="InterPro" id="IPR036691">
    <property type="entry name" value="Endo/exonu/phosph_ase_sf"/>
</dbReference>
<feature type="domain" description="Endonuclease/exonuclease/phosphatase" evidence="2">
    <location>
        <begin position="123"/>
        <end position="264"/>
    </location>
</feature>
<evidence type="ECO:0000313" key="3">
    <source>
        <dbReference type="EMBL" id="KAK6753496.1"/>
    </source>
</evidence>
<dbReference type="PANTHER" id="PTHR41349">
    <property type="match status" value="1"/>
</dbReference>
<dbReference type="PANTHER" id="PTHR41349:SF1">
    <property type="entry name" value="PROTEIN CBG08683"/>
    <property type="match status" value="1"/>
</dbReference>
<organism evidence="3 4">
    <name type="scientific">Necator americanus</name>
    <name type="common">Human hookworm</name>
    <dbReference type="NCBI Taxonomy" id="51031"/>
    <lineage>
        <taxon>Eukaryota</taxon>
        <taxon>Metazoa</taxon>
        <taxon>Ecdysozoa</taxon>
        <taxon>Nematoda</taxon>
        <taxon>Chromadorea</taxon>
        <taxon>Rhabditida</taxon>
        <taxon>Rhabditina</taxon>
        <taxon>Rhabditomorpha</taxon>
        <taxon>Strongyloidea</taxon>
        <taxon>Ancylostomatidae</taxon>
        <taxon>Bunostominae</taxon>
        <taxon>Necator</taxon>
    </lineage>
</organism>
<gene>
    <name evidence="3" type="primary">Necator_chrV.g17633</name>
    <name evidence="3" type="ORF">RB195_012843</name>
</gene>
<keyword evidence="1" id="KW-0732">Signal</keyword>
<dbReference type="InterPro" id="IPR005135">
    <property type="entry name" value="Endo/exonuclease/phosphatase"/>
</dbReference>
<protein>
    <recommendedName>
        <fullName evidence="2">Endonuclease/exonuclease/phosphatase domain-containing protein</fullName>
    </recommendedName>
</protein>
<evidence type="ECO:0000256" key="1">
    <source>
        <dbReference type="SAM" id="SignalP"/>
    </source>
</evidence>
<proteinExistence type="predicted"/>
<keyword evidence="4" id="KW-1185">Reference proteome</keyword>
<comment type="caution">
    <text evidence="3">The sequence shown here is derived from an EMBL/GenBank/DDBJ whole genome shotgun (WGS) entry which is preliminary data.</text>
</comment>
<reference evidence="3 4" key="1">
    <citation type="submission" date="2023-08" db="EMBL/GenBank/DDBJ databases">
        <title>A Necator americanus chromosomal reference genome.</title>
        <authorList>
            <person name="Ilik V."/>
            <person name="Petrzelkova K.J."/>
            <person name="Pardy F."/>
            <person name="Fuh T."/>
            <person name="Niatou-Singa F.S."/>
            <person name="Gouil Q."/>
            <person name="Baker L."/>
            <person name="Ritchie M.E."/>
            <person name="Jex A.R."/>
            <person name="Gazzola D."/>
            <person name="Li H."/>
            <person name="Toshio Fujiwara R."/>
            <person name="Zhan B."/>
            <person name="Aroian R.V."/>
            <person name="Pafco B."/>
            <person name="Schwarz E.M."/>
        </authorList>
    </citation>
    <scope>NUCLEOTIDE SEQUENCE [LARGE SCALE GENOMIC DNA]</scope>
    <source>
        <strain evidence="3 4">Aroian</strain>
        <tissue evidence="3">Whole animal</tissue>
    </source>
</reference>
<evidence type="ECO:0000313" key="4">
    <source>
        <dbReference type="Proteomes" id="UP001303046"/>
    </source>
</evidence>
<feature type="signal peptide" evidence="1">
    <location>
        <begin position="1"/>
        <end position="17"/>
    </location>
</feature>
<feature type="chain" id="PRO_5045515345" description="Endonuclease/exonuclease/phosphatase domain-containing protein" evidence="1">
    <location>
        <begin position="18"/>
        <end position="273"/>
    </location>
</feature>
<dbReference type="SUPFAM" id="SSF56219">
    <property type="entry name" value="DNase I-like"/>
    <property type="match status" value="1"/>
</dbReference>
<sequence>MRLAVLIALAILGECRKKDVTVRVMSFNVWSSGKNVNDGLQKIARHIEIVNPDIVAMQIVGLCVATSRAITVPVETKGGRPLLVWSAHFNYKMFGPLAAQIKTVNSLDQLMKAELQSGRVKNAREILDHPLVNEWQRQKLPVIVAGDLNTPSHLDWIESTRKQHGGWIVKWPVTKQFEEAGFHDAYRTLHPDANAHPGHTWSPIQRFSKDWEYRFIPEPQDRLDYVFLSGPIRPINATLYCGTKPLTDISMDGKYKRNDYPSDHYALIVELVM</sequence>
<accession>A0ABR1DU99</accession>
<name>A0ABR1DU99_NECAM</name>
<evidence type="ECO:0000259" key="2">
    <source>
        <dbReference type="Pfam" id="PF03372"/>
    </source>
</evidence>
<dbReference type="Proteomes" id="UP001303046">
    <property type="component" value="Unassembled WGS sequence"/>
</dbReference>
<dbReference type="Pfam" id="PF03372">
    <property type="entry name" value="Exo_endo_phos"/>
    <property type="match status" value="1"/>
</dbReference>
<dbReference type="Gene3D" id="3.60.10.10">
    <property type="entry name" value="Endonuclease/exonuclease/phosphatase"/>
    <property type="match status" value="2"/>
</dbReference>